<dbReference type="AlphaFoldDB" id="A0A7H9BQD5"/>
<dbReference type="Proteomes" id="UP000509322">
    <property type="component" value="Chromosome 1"/>
</dbReference>
<evidence type="ECO:0000313" key="2">
    <source>
        <dbReference type="Proteomes" id="UP000509322"/>
    </source>
</evidence>
<dbReference type="RefSeq" id="WP_179921127.1">
    <property type="nucleotide sequence ID" value="NZ_CP058689.1"/>
</dbReference>
<organism evidence="1 2">
    <name type="scientific">Paracoccus pantotrophus</name>
    <name type="common">Thiosphaera pantotropha</name>
    <dbReference type="NCBI Taxonomy" id="82367"/>
    <lineage>
        <taxon>Bacteria</taxon>
        <taxon>Pseudomonadati</taxon>
        <taxon>Pseudomonadota</taxon>
        <taxon>Alphaproteobacteria</taxon>
        <taxon>Rhodobacterales</taxon>
        <taxon>Paracoccaceae</taxon>
        <taxon>Paracoccus</taxon>
    </lineage>
</organism>
<reference evidence="1 2" key="1">
    <citation type="submission" date="2020-07" db="EMBL/GenBank/DDBJ databases">
        <title>The complete genome of Paracoccus pantotrophus ACCC 10489.</title>
        <authorList>
            <person name="Si Y."/>
        </authorList>
    </citation>
    <scope>NUCLEOTIDE SEQUENCE [LARGE SCALE GENOMIC DNA]</scope>
    <source>
        <strain evidence="1 2">ACCC10489</strain>
    </source>
</reference>
<proteinExistence type="predicted"/>
<gene>
    <name evidence="1" type="ORF">HYQ43_04615</name>
</gene>
<dbReference type="EMBL" id="CP058689">
    <property type="protein sequence ID" value="QLH13567.1"/>
    <property type="molecule type" value="Genomic_DNA"/>
</dbReference>
<accession>A0A7H9BQD5</accession>
<protein>
    <submittedName>
        <fullName evidence="1">Uncharacterized protein</fullName>
    </submittedName>
</protein>
<sequence length="65" mass="7308">MTATVDQKRRFMAVVRSGQHMFAEIAKLSGLTMREVLEVWSEGHNAGKLVIADDLPGFRHIAEVR</sequence>
<evidence type="ECO:0000313" key="1">
    <source>
        <dbReference type="EMBL" id="QLH13567.1"/>
    </source>
</evidence>
<name>A0A7H9BQD5_PARPN</name>